<evidence type="ECO:0000313" key="2">
    <source>
        <dbReference type="EMBL" id="KZT09187.1"/>
    </source>
</evidence>
<evidence type="ECO:0000256" key="1">
    <source>
        <dbReference type="SAM" id="MobiDB-lite"/>
    </source>
</evidence>
<evidence type="ECO:0000313" key="3">
    <source>
        <dbReference type="Proteomes" id="UP000076871"/>
    </source>
</evidence>
<dbReference type="AlphaFoldDB" id="A0A165FMC4"/>
<gene>
    <name evidence="2" type="ORF">LAESUDRAFT_756828</name>
</gene>
<dbReference type="RefSeq" id="XP_040766927.1">
    <property type="nucleotide sequence ID" value="XM_040912217.1"/>
</dbReference>
<feature type="region of interest" description="Disordered" evidence="1">
    <location>
        <begin position="1"/>
        <end position="68"/>
    </location>
</feature>
<sequence>MQAGSANDTLDALNNQQDAGSDIDDYPSRPFIGPSPQYCPMRAPRPVIMTTPTRRNKAGSPMLEDPQE</sequence>
<dbReference type="InParanoid" id="A0A165FMC4"/>
<name>A0A165FMC4_9APHY</name>
<dbReference type="GeneID" id="63829245"/>
<proteinExistence type="predicted"/>
<keyword evidence="3" id="KW-1185">Reference proteome</keyword>
<dbReference type="EMBL" id="KV427612">
    <property type="protein sequence ID" value="KZT09187.1"/>
    <property type="molecule type" value="Genomic_DNA"/>
</dbReference>
<protein>
    <submittedName>
        <fullName evidence="2">Uncharacterized protein</fullName>
    </submittedName>
</protein>
<accession>A0A165FMC4</accession>
<organism evidence="2 3">
    <name type="scientific">Laetiporus sulphureus 93-53</name>
    <dbReference type="NCBI Taxonomy" id="1314785"/>
    <lineage>
        <taxon>Eukaryota</taxon>
        <taxon>Fungi</taxon>
        <taxon>Dikarya</taxon>
        <taxon>Basidiomycota</taxon>
        <taxon>Agaricomycotina</taxon>
        <taxon>Agaricomycetes</taxon>
        <taxon>Polyporales</taxon>
        <taxon>Laetiporus</taxon>
    </lineage>
</organism>
<dbReference type="Proteomes" id="UP000076871">
    <property type="component" value="Unassembled WGS sequence"/>
</dbReference>
<reference evidence="2 3" key="1">
    <citation type="journal article" date="2016" name="Mol. Biol. Evol.">
        <title>Comparative Genomics of Early-Diverging Mushroom-Forming Fungi Provides Insights into the Origins of Lignocellulose Decay Capabilities.</title>
        <authorList>
            <person name="Nagy L.G."/>
            <person name="Riley R."/>
            <person name="Tritt A."/>
            <person name="Adam C."/>
            <person name="Daum C."/>
            <person name="Floudas D."/>
            <person name="Sun H."/>
            <person name="Yadav J.S."/>
            <person name="Pangilinan J."/>
            <person name="Larsson K.H."/>
            <person name="Matsuura K."/>
            <person name="Barry K."/>
            <person name="Labutti K."/>
            <person name="Kuo R."/>
            <person name="Ohm R.A."/>
            <person name="Bhattacharya S.S."/>
            <person name="Shirouzu T."/>
            <person name="Yoshinaga Y."/>
            <person name="Martin F.M."/>
            <person name="Grigoriev I.V."/>
            <person name="Hibbett D.S."/>
        </authorList>
    </citation>
    <scope>NUCLEOTIDE SEQUENCE [LARGE SCALE GENOMIC DNA]</scope>
    <source>
        <strain evidence="2 3">93-53</strain>
    </source>
</reference>
<feature type="compositionally biased region" description="Polar residues" evidence="1">
    <location>
        <begin position="1"/>
        <end position="19"/>
    </location>
</feature>